<evidence type="ECO:0000313" key="1">
    <source>
        <dbReference type="EMBL" id="GAI20578.1"/>
    </source>
</evidence>
<gene>
    <name evidence="1" type="ORF">S06H3_29357</name>
</gene>
<sequence>MPEKVPKRVDPTFVLLDEIASRLGDISERMESMVEEGVIEVLEPKTVTPQGIVVKPPFYNKLWFGVKFTNDGPQSVWVWVNTGKSNQYQELKVGETWGVHFKTAVIEDMALTTKTGKATVRIRGER</sequence>
<comment type="caution">
    <text evidence="1">The sequence shown here is derived from an EMBL/GenBank/DDBJ whole genome shotgun (WGS) entry which is preliminary data.</text>
</comment>
<protein>
    <submittedName>
        <fullName evidence="1">Uncharacterized protein</fullName>
    </submittedName>
</protein>
<dbReference type="AlphaFoldDB" id="X1LNC5"/>
<accession>X1LNC5</accession>
<reference evidence="1" key="1">
    <citation type="journal article" date="2014" name="Front. Microbiol.">
        <title>High frequency of phylogenetically diverse reductive dehalogenase-homologous genes in deep subseafloor sedimentary metagenomes.</title>
        <authorList>
            <person name="Kawai M."/>
            <person name="Futagami T."/>
            <person name="Toyoda A."/>
            <person name="Takaki Y."/>
            <person name="Nishi S."/>
            <person name="Hori S."/>
            <person name="Arai W."/>
            <person name="Tsubouchi T."/>
            <person name="Morono Y."/>
            <person name="Uchiyama I."/>
            <person name="Ito T."/>
            <person name="Fujiyama A."/>
            <person name="Inagaki F."/>
            <person name="Takami H."/>
        </authorList>
    </citation>
    <scope>NUCLEOTIDE SEQUENCE</scope>
    <source>
        <strain evidence="1">Expedition CK06-06</strain>
    </source>
</reference>
<proteinExistence type="predicted"/>
<organism evidence="1">
    <name type="scientific">marine sediment metagenome</name>
    <dbReference type="NCBI Taxonomy" id="412755"/>
    <lineage>
        <taxon>unclassified sequences</taxon>
        <taxon>metagenomes</taxon>
        <taxon>ecological metagenomes</taxon>
    </lineage>
</organism>
<dbReference type="EMBL" id="BARV01017196">
    <property type="protein sequence ID" value="GAI20578.1"/>
    <property type="molecule type" value="Genomic_DNA"/>
</dbReference>
<name>X1LNC5_9ZZZZ</name>